<keyword evidence="10" id="KW-1185">Reference proteome</keyword>
<keyword evidence="4" id="KW-0408">Iron</keyword>
<dbReference type="InterPro" id="IPR013352">
    <property type="entry name" value="Fe_hydrogenase_subset"/>
</dbReference>
<evidence type="ECO:0000259" key="6">
    <source>
        <dbReference type="PROSITE" id="PS51085"/>
    </source>
</evidence>
<dbReference type="SUPFAM" id="SSF54292">
    <property type="entry name" value="2Fe-2S ferredoxin-like"/>
    <property type="match status" value="1"/>
</dbReference>
<dbReference type="PROSITE" id="PS51085">
    <property type="entry name" value="2FE2S_FER_2"/>
    <property type="match status" value="1"/>
</dbReference>
<feature type="domain" description="2Fe-2S ferredoxin-type" evidence="6">
    <location>
        <begin position="1"/>
        <end position="79"/>
    </location>
</feature>
<dbReference type="EMBL" id="JAJHJB010000004">
    <property type="protein sequence ID" value="MCC5464656.1"/>
    <property type="molecule type" value="Genomic_DNA"/>
</dbReference>
<reference evidence="9" key="1">
    <citation type="submission" date="2021-11" db="EMBL/GenBank/DDBJ databases">
        <title>Description of a new species Pelosinus isolated from the bottom sediments of Lake Baikal.</title>
        <authorList>
            <person name="Zakharyuk A."/>
        </authorList>
    </citation>
    <scope>NUCLEOTIDE SEQUENCE</scope>
    <source>
        <strain evidence="9">Bkl1</strain>
    </source>
</reference>
<dbReference type="PROSITE" id="PS51839">
    <property type="entry name" value="4FE4S_HC3"/>
    <property type="match status" value="1"/>
</dbReference>
<evidence type="ECO:0000313" key="9">
    <source>
        <dbReference type="EMBL" id="MCC5464656.1"/>
    </source>
</evidence>
<evidence type="ECO:0000313" key="10">
    <source>
        <dbReference type="Proteomes" id="UP001165492"/>
    </source>
</evidence>
<dbReference type="SUPFAM" id="SSF54862">
    <property type="entry name" value="4Fe-4S ferredoxins"/>
    <property type="match status" value="1"/>
</dbReference>
<dbReference type="SMART" id="SM00902">
    <property type="entry name" value="Fe_hyd_SSU"/>
    <property type="match status" value="1"/>
</dbReference>
<dbReference type="PROSITE" id="PS00641">
    <property type="entry name" value="COMPLEX1_75K_1"/>
    <property type="match status" value="1"/>
</dbReference>
<keyword evidence="3" id="KW-0479">Metal-binding</keyword>
<evidence type="ECO:0000256" key="5">
    <source>
        <dbReference type="ARBA" id="ARBA00023014"/>
    </source>
</evidence>
<dbReference type="RefSeq" id="WP_229534088.1">
    <property type="nucleotide sequence ID" value="NZ_JAJHJB010000004.1"/>
</dbReference>
<dbReference type="InterPro" id="IPR009016">
    <property type="entry name" value="Fe_hydrogenase"/>
</dbReference>
<dbReference type="InterPro" id="IPR050340">
    <property type="entry name" value="Cytosolic_Fe-S_CAF"/>
</dbReference>
<evidence type="ECO:0000259" key="8">
    <source>
        <dbReference type="PROSITE" id="PS51839"/>
    </source>
</evidence>
<dbReference type="InterPro" id="IPR001041">
    <property type="entry name" value="2Fe-2S_ferredoxin-type"/>
</dbReference>
<comment type="caution">
    <text evidence="9">The sequence shown here is derived from an EMBL/GenBank/DDBJ whole genome shotgun (WGS) entry which is preliminary data.</text>
</comment>
<dbReference type="InterPro" id="IPR017900">
    <property type="entry name" value="4Fe4S_Fe_S_CS"/>
</dbReference>
<dbReference type="PANTHER" id="PTHR11615">
    <property type="entry name" value="NITRATE, FORMATE, IRON DEHYDROGENASE"/>
    <property type="match status" value="1"/>
</dbReference>
<dbReference type="Gene3D" id="4.10.260.20">
    <property type="entry name" value="Iron hydrogenase, small subunit"/>
    <property type="match status" value="1"/>
</dbReference>
<evidence type="ECO:0000259" key="7">
    <source>
        <dbReference type="PROSITE" id="PS51379"/>
    </source>
</evidence>
<evidence type="ECO:0000256" key="2">
    <source>
        <dbReference type="ARBA" id="ARBA00022485"/>
    </source>
</evidence>
<evidence type="ECO:0000256" key="3">
    <source>
        <dbReference type="ARBA" id="ARBA00022723"/>
    </source>
</evidence>
<dbReference type="Gene3D" id="3.30.70.20">
    <property type="match status" value="1"/>
</dbReference>
<feature type="domain" description="4Fe-4S ferredoxin-type" evidence="7">
    <location>
        <begin position="182"/>
        <end position="210"/>
    </location>
</feature>
<feature type="domain" description="4Fe-4S ferredoxin-type" evidence="7">
    <location>
        <begin position="138"/>
        <end position="168"/>
    </location>
</feature>
<dbReference type="Pfam" id="PF02256">
    <property type="entry name" value="Fe_hyd_SSU"/>
    <property type="match status" value="1"/>
</dbReference>
<dbReference type="InterPro" id="IPR017896">
    <property type="entry name" value="4Fe4S_Fe-S-bd"/>
</dbReference>
<evidence type="ECO:0000256" key="1">
    <source>
        <dbReference type="ARBA" id="ARBA00001966"/>
    </source>
</evidence>
<keyword evidence="5" id="KW-0411">Iron-sulfur</keyword>
<dbReference type="InterPro" id="IPR036010">
    <property type="entry name" value="2Fe-2S_ferredoxin-like_sf"/>
</dbReference>
<name>A0ABS8HN88_9FIRM</name>
<evidence type="ECO:0000256" key="4">
    <source>
        <dbReference type="ARBA" id="ARBA00023004"/>
    </source>
</evidence>
<dbReference type="Pfam" id="PF10588">
    <property type="entry name" value="NADH-G_4Fe-4S_3"/>
    <property type="match status" value="1"/>
</dbReference>
<dbReference type="InterPro" id="IPR019574">
    <property type="entry name" value="NADH_UbQ_OxRdtase_Gsu_4Fe4S-bd"/>
</dbReference>
<dbReference type="Pfam" id="PF12838">
    <property type="entry name" value="Fer4_7"/>
    <property type="match status" value="1"/>
</dbReference>
<gene>
    <name evidence="9" type="ORF">LMF89_04655</name>
</gene>
<dbReference type="PROSITE" id="PS00198">
    <property type="entry name" value="4FE4S_FER_1"/>
    <property type="match status" value="1"/>
</dbReference>
<dbReference type="InterPro" id="IPR004108">
    <property type="entry name" value="Fe_hydrogenase_lsu_C"/>
</dbReference>
<dbReference type="Pfam" id="PF02906">
    <property type="entry name" value="Fe_hyd_lg_C"/>
    <property type="match status" value="1"/>
</dbReference>
<sequence length="563" mass="62404">MNTEFMVIDNMPVEINGERNILDVIRKAGIDLPTFCYYSELSVYGACRMCVVEDQWGTIQAACSTPPKAGMEIRTNTPRLRKYRKMILELLLSNHCRDCTTCEKNGKCKLQELAQRFGIKQVRFHNTSEDSELDTSSLCIVRDKSKCILCGDCVRMCNEVQNVGAIEFAFRGSKMCVSTAFDEPLANTKCVGCGQCSVVCPTGAIVVRNDTAKLWKELSDNNTKVIVQIAPAVRVGIGKELGFSEGQNVMGRIVAALRRIGFDEVFDTSTGADFTVLEEAEEFSKRLLTGENLPLFTSCCPAWVRYAEQNYPQLLKNISTCRSPMQMLASILKEHHRNDEKRVVVVAVMPCTAKKQEAARDEFKEDGVPYVDYVITTQELIHLIKEANLIFSEIEPEAVDMPFGTTSGSGVIFGVTGGVTEAVIRRLSDDKSSFALRAIAFTGVRGMQGVKEARIDCNGREVKIAIVSGLKNADDLIRSIQQGEKQYDFVEVMSCPGGCIGGAGQPVTNRDGKYNRGAGLYNADRMSNIKRSEENPIIKELYDGMLKGKVHKLLHVNYLKSDM</sequence>
<feature type="domain" description="4Fe-4S His(Cys)3-ligated-type" evidence="8">
    <location>
        <begin position="79"/>
        <end position="118"/>
    </location>
</feature>
<dbReference type="SUPFAM" id="SSF53920">
    <property type="entry name" value="Fe-only hydrogenase"/>
    <property type="match status" value="1"/>
</dbReference>
<dbReference type="Gene3D" id="3.40.50.1780">
    <property type="match status" value="1"/>
</dbReference>
<proteinExistence type="predicted"/>
<dbReference type="Pfam" id="PF13510">
    <property type="entry name" value="Fer2_4"/>
    <property type="match status" value="1"/>
</dbReference>
<dbReference type="InterPro" id="IPR000283">
    <property type="entry name" value="NADH_UbQ_OxRdtase_75kDa_su_CS"/>
</dbReference>
<dbReference type="CDD" id="cd00207">
    <property type="entry name" value="fer2"/>
    <property type="match status" value="1"/>
</dbReference>
<accession>A0ABS8HN88</accession>
<dbReference type="Gene3D" id="3.10.20.740">
    <property type="match status" value="1"/>
</dbReference>
<dbReference type="Gene3D" id="3.40.950.10">
    <property type="entry name" value="Fe-only Hydrogenase (Larger Subunit), Chain L, domain 3"/>
    <property type="match status" value="1"/>
</dbReference>
<dbReference type="NCBIfam" id="TIGR02512">
    <property type="entry name" value="FeFe_hydrog_A"/>
    <property type="match status" value="1"/>
</dbReference>
<protein>
    <submittedName>
        <fullName evidence="9">[FeFe] hydrogenase, group A</fullName>
    </submittedName>
</protein>
<dbReference type="Proteomes" id="UP001165492">
    <property type="component" value="Unassembled WGS sequence"/>
</dbReference>
<dbReference type="InterPro" id="IPR003149">
    <property type="entry name" value="Fe_hydrogenase_ssu"/>
</dbReference>
<dbReference type="PROSITE" id="PS51379">
    <property type="entry name" value="4FE4S_FER_2"/>
    <property type="match status" value="2"/>
</dbReference>
<keyword evidence="2" id="KW-0004">4Fe-4S</keyword>
<dbReference type="InterPro" id="IPR036991">
    <property type="entry name" value="Fe_hydrogenase_ssu_sf"/>
</dbReference>
<comment type="cofactor">
    <cofactor evidence="1">
        <name>[4Fe-4S] cluster</name>
        <dbReference type="ChEBI" id="CHEBI:49883"/>
    </cofactor>
</comment>
<organism evidence="9 10">
    <name type="scientific">Pelosinus baikalensis</name>
    <dbReference type="NCBI Taxonomy" id="2892015"/>
    <lineage>
        <taxon>Bacteria</taxon>
        <taxon>Bacillati</taxon>
        <taxon>Bacillota</taxon>
        <taxon>Negativicutes</taxon>
        <taxon>Selenomonadales</taxon>
        <taxon>Sporomusaceae</taxon>
        <taxon>Pelosinus</taxon>
    </lineage>
</organism>
<dbReference type="SMART" id="SM00929">
    <property type="entry name" value="NADH-G_4Fe-4S_3"/>
    <property type="match status" value="1"/>
</dbReference>